<keyword evidence="2" id="KW-1185">Reference proteome</keyword>
<reference evidence="1 2" key="1">
    <citation type="submission" date="2020-09" db="EMBL/GenBank/DDBJ databases">
        <title>Flavimobilis rhizosphaerae sp. nov., isolated from rhizosphere soil of Spartina alterniflora.</title>
        <authorList>
            <person name="Hanqin C."/>
        </authorList>
    </citation>
    <scope>NUCLEOTIDE SEQUENCE [LARGE SCALE GENOMIC DNA]</scope>
    <source>
        <strain evidence="1 2">GY 10621</strain>
    </source>
</reference>
<protein>
    <submittedName>
        <fullName evidence="1">Uncharacterized protein</fullName>
    </submittedName>
</protein>
<sequence length="185" mass="20202">MALFRRPVPAVQADLALRAVGEKAVAGTRVEILPDGVAPRDDVRIADLPERWALATAHHVVVERDGDPLVRRWCDVDHAAVDAQINVLSIRWADGTPPTRLHLVDRTPQAFARTLRERVVASVVHRESADLPGGGTVRVAVRRDEHDELFSEVLGDGYVDLDDPATRAVVQATEARVRSAVGLPL</sequence>
<organism evidence="1 2">
    <name type="scientific">Flavimobilis rhizosphaerae</name>
    <dbReference type="NCBI Taxonomy" id="2775421"/>
    <lineage>
        <taxon>Bacteria</taxon>
        <taxon>Bacillati</taxon>
        <taxon>Actinomycetota</taxon>
        <taxon>Actinomycetes</taxon>
        <taxon>Micrococcales</taxon>
        <taxon>Jonesiaceae</taxon>
        <taxon>Flavimobilis</taxon>
    </lineage>
</organism>
<comment type="caution">
    <text evidence="1">The sequence shown here is derived from an EMBL/GenBank/DDBJ whole genome shotgun (WGS) entry which is preliminary data.</text>
</comment>
<dbReference type="RefSeq" id="WP_192281280.1">
    <property type="nucleotide sequence ID" value="NZ_JACZDF010000007.1"/>
</dbReference>
<gene>
    <name evidence="1" type="ORF">IGS67_11740</name>
</gene>
<evidence type="ECO:0000313" key="1">
    <source>
        <dbReference type="EMBL" id="MBD9700155.1"/>
    </source>
</evidence>
<proteinExistence type="predicted"/>
<name>A0ABR9DSN8_9MICO</name>
<accession>A0ABR9DSN8</accession>
<dbReference type="EMBL" id="JACZDF010000007">
    <property type="protein sequence ID" value="MBD9700155.1"/>
    <property type="molecule type" value="Genomic_DNA"/>
</dbReference>
<dbReference type="Proteomes" id="UP000642107">
    <property type="component" value="Unassembled WGS sequence"/>
</dbReference>
<evidence type="ECO:0000313" key="2">
    <source>
        <dbReference type="Proteomes" id="UP000642107"/>
    </source>
</evidence>